<dbReference type="EMBL" id="QFLI01000002">
    <property type="protein sequence ID" value="PXY02507.1"/>
    <property type="molecule type" value="Genomic_DNA"/>
</dbReference>
<comment type="similarity">
    <text evidence="2">Belongs to the UPF0410 family.</text>
</comment>
<comment type="caution">
    <text evidence="8">The sequence shown here is derived from an EMBL/GenBank/DDBJ whole genome shotgun (WGS) entry which is preliminary data.</text>
</comment>
<evidence type="ECO:0000313" key="8">
    <source>
        <dbReference type="EMBL" id="PXY02507.1"/>
    </source>
</evidence>
<evidence type="ECO:0000256" key="4">
    <source>
        <dbReference type="ARBA" id="ARBA00022692"/>
    </source>
</evidence>
<sequence>MSYILFIIIGIIAGWLGSIIVKGKGQGLLINMIVGIIGAFIGGSILDLLNINMPGFFGVLVASTLGAVVLIWLIGFIRR</sequence>
<evidence type="ECO:0000256" key="6">
    <source>
        <dbReference type="ARBA" id="ARBA00023136"/>
    </source>
</evidence>
<dbReference type="InterPro" id="IPR007341">
    <property type="entry name" value="Transgly_assoc"/>
</dbReference>
<dbReference type="Proteomes" id="UP000248079">
    <property type="component" value="Unassembled WGS sequence"/>
</dbReference>
<keyword evidence="5 7" id="KW-1133">Transmembrane helix</keyword>
<evidence type="ECO:0000256" key="5">
    <source>
        <dbReference type="ARBA" id="ARBA00022989"/>
    </source>
</evidence>
<accession>A0A2V4A3N1</accession>
<dbReference type="OrthoDB" id="1684438at2"/>
<feature type="transmembrane region" description="Helical" evidence="7">
    <location>
        <begin position="6"/>
        <end position="21"/>
    </location>
</feature>
<gene>
    <name evidence="8" type="ORF">DF185_06440</name>
</gene>
<proteinExistence type="inferred from homology"/>
<evidence type="ECO:0000256" key="2">
    <source>
        <dbReference type="ARBA" id="ARBA00011006"/>
    </source>
</evidence>
<dbReference type="PANTHER" id="PTHR33884">
    <property type="entry name" value="UPF0410 PROTEIN YMGE"/>
    <property type="match status" value="1"/>
</dbReference>
<keyword evidence="3" id="KW-1003">Cell membrane</keyword>
<feature type="transmembrane region" description="Helical" evidence="7">
    <location>
        <begin position="28"/>
        <end position="49"/>
    </location>
</feature>
<feature type="transmembrane region" description="Helical" evidence="7">
    <location>
        <begin position="55"/>
        <end position="77"/>
    </location>
</feature>
<comment type="subcellular location">
    <subcellularLocation>
        <location evidence="1">Cell membrane</location>
        <topology evidence="1">Multi-pass membrane protein</topology>
    </subcellularLocation>
</comment>
<keyword evidence="9" id="KW-1185">Reference proteome</keyword>
<organism evidence="8 9">
    <name type="scientific">Marinifilum breve</name>
    <dbReference type="NCBI Taxonomy" id="2184082"/>
    <lineage>
        <taxon>Bacteria</taxon>
        <taxon>Pseudomonadati</taxon>
        <taxon>Bacteroidota</taxon>
        <taxon>Bacteroidia</taxon>
        <taxon>Marinilabiliales</taxon>
        <taxon>Marinifilaceae</taxon>
    </lineage>
</organism>
<dbReference type="AlphaFoldDB" id="A0A2V4A3N1"/>
<keyword evidence="6 7" id="KW-0472">Membrane</keyword>
<protein>
    <submittedName>
        <fullName evidence="8">GlsB/YeaQ/YmgE family stress response membrane protein</fullName>
    </submittedName>
</protein>
<evidence type="ECO:0000256" key="7">
    <source>
        <dbReference type="SAM" id="Phobius"/>
    </source>
</evidence>
<dbReference type="PANTHER" id="PTHR33884:SF3">
    <property type="entry name" value="UPF0410 PROTEIN YMGE"/>
    <property type="match status" value="1"/>
</dbReference>
<name>A0A2V4A3N1_9BACT</name>
<keyword evidence="4 7" id="KW-0812">Transmembrane</keyword>
<evidence type="ECO:0000256" key="3">
    <source>
        <dbReference type="ARBA" id="ARBA00022475"/>
    </source>
</evidence>
<evidence type="ECO:0000313" key="9">
    <source>
        <dbReference type="Proteomes" id="UP000248079"/>
    </source>
</evidence>
<dbReference type="GO" id="GO:0005886">
    <property type="term" value="C:plasma membrane"/>
    <property type="evidence" value="ECO:0007669"/>
    <property type="project" value="UniProtKB-SubCell"/>
</dbReference>
<reference evidence="8 9" key="1">
    <citation type="submission" date="2018-05" db="EMBL/GenBank/DDBJ databases">
        <title>Marinifilum breve JC075T sp. nov., a marine bacterium isolated from Yongle Blue Hole in the South China Sea.</title>
        <authorList>
            <person name="Fu T."/>
        </authorList>
    </citation>
    <scope>NUCLEOTIDE SEQUENCE [LARGE SCALE GENOMIC DNA]</scope>
    <source>
        <strain evidence="8 9">JC075</strain>
    </source>
</reference>
<dbReference type="Pfam" id="PF04226">
    <property type="entry name" value="Transgly_assoc"/>
    <property type="match status" value="1"/>
</dbReference>
<evidence type="ECO:0000256" key="1">
    <source>
        <dbReference type="ARBA" id="ARBA00004651"/>
    </source>
</evidence>